<keyword evidence="12" id="KW-1133">Transmembrane helix</keyword>
<feature type="disulfide bond" evidence="11">
    <location>
        <begin position="225"/>
        <end position="235"/>
    </location>
</feature>
<dbReference type="Pfam" id="PF00008">
    <property type="entry name" value="EGF"/>
    <property type="match status" value="2"/>
</dbReference>
<dbReference type="SMART" id="SM00181">
    <property type="entry name" value="EGF"/>
    <property type="match status" value="6"/>
</dbReference>
<dbReference type="KEGG" id="aqu:105312186"/>
<keyword evidence="3" id="KW-0963">Cytoplasm</keyword>
<feature type="disulfide bond" evidence="11">
    <location>
        <begin position="389"/>
        <end position="398"/>
    </location>
</feature>
<protein>
    <recommendedName>
        <fullName evidence="14">EGF-like domain-containing protein</fullName>
    </recommendedName>
</protein>
<feature type="domain" description="EGF-like" evidence="14">
    <location>
        <begin position="401"/>
        <end position="438"/>
    </location>
</feature>
<reference evidence="15" key="2">
    <citation type="submission" date="2017-05" db="UniProtKB">
        <authorList>
            <consortium name="EnsemblMetazoa"/>
        </authorList>
    </citation>
    <scope>IDENTIFICATION</scope>
</reference>
<reference evidence="16" key="1">
    <citation type="journal article" date="2010" name="Nature">
        <title>The Amphimedon queenslandica genome and the evolution of animal complexity.</title>
        <authorList>
            <person name="Srivastava M."/>
            <person name="Simakov O."/>
            <person name="Chapman J."/>
            <person name="Fahey B."/>
            <person name="Gauthier M.E."/>
            <person name="Mitros T."/>
            <person name="Richards G.S."/>
            <person name="Conaco C."/>
            <person name="Dacre M."/>
            <person name="Hellsten U."/>
            <person name="Larroux C."/>
            <person name="Putnam N.H."/>
            <person name="Stanke M."/>
            <person name="Adamska M."/>
            <person name="Darling A."/>
            <person name="Degnan S.M."/>
            <person name="Oakley T.H."/>
            <person name="Plachetzki D.C."/>
            <person name="Zhai Y."/>
            <person name="Adamski M."/>
            <person name="Calcino A."/>
            <person name="Cummins S.F."/>
            <person name="Goodstein D.M."/>
            <person name="Harris C."/>
            <person name="Jackson D.J."/>
            <person name="Leys S.P."/>
            <person name="Shu S."/>
            <person name="Woodcroft B.J."/>
            <person name="Vervoort M."/>
            <person name="Kosik K.S."/>
            <person name="Manning G."/>
            <person name="Degnan B.M."/>
            <person name="Rokhsar D.S."/>
        </authorList>
    </citation>
    <scope>NUCLEOTIDE SEQUENCE [LARGE SCALE GENOMIC DNA]</scope>
</reference>
<dbReference type="GO" id="GO:0005509">
    <property type="term" value="F:calcium ion binding"/>
    <property type="evidence" value="ECO:0007669"/>
    <property type="project" value="InterPro"/>
</dbReference>
<dbReference type="EnsemblMetazoa" id="Aqu2.1.36143_001">
    <property type="protein sequence ID" value="Aqu2.1.36143_001"/>
    <property type="gene ID" value="Aqu2.1.36143"/>
</dbReference>
<evidence type="ECO:0000256" key="2">
    <source>
        <dbReference type="ARBA" id="ARBA00004613"/>
    </source>
</evidence>
<name>A0A1X7V844_AMPQE</name>
<evidence type="ECO:0000256" key="7">
    <source>
        <dbReference type="ARBA" id="ARBA00022737"/>
    </source>
</evidence>
<feature type="disulfide bond" evidence="11">
    <location>
        <begin position="405"/>
        <end position="415"/>
    </location>
</feature>
<dbReference type="InParanoid" id="A0A1X7V844"/>
<dbReference type="PANTHER" id="PTHR24049">
    <property type="entry name" value="CRUMBS FAMILY MEMBER"/>
    <property type="match status" value="1"/>
</dbReference>
<evidence type="ECO:0000256" key="5">
    <source>
        <dbReference type="ARBA" id="ARBA00022536"/>
    </source>
</evidence>
<dbReference type="FunFam" id="2.10.25.10:FF:000118">
    <property type="entry name" value="protein delta homolog 2"/>
    <property type="match status" value="1"/>
</dbReference>
<dbReference type="PROSITE" id="PS00010">
    <property type="entry name" value="ASX_HYDROXYL"/>
    <property type="match status" value="1"/>
</dbReference>
<dbReference type="AlphaFoldDB" id="A0A1X7V844"/>
<dbReference type="GO" id="GO:0007157">
    <property type="term" value="P:heterophilic cell-cell adhesion via plasma membrane cell adhesion molecules"/>
    <property type="evidence" value="ECO:0007669"/>
    <property type="project" value="TreeGrafter"/>
</dbReference>
<evidence type="ECO:0000256" key="8">
    <source>
        <dbReference type="ARBA" id="ARBA00022837"/>
    </source>
</evidence>
<evidence type="ECO:0000256" key="1">
    <source>
        <dbReference type="ARBA" id="ARBA00004496"/>
    </source>
</evidence>
<feature type="domain" description="EGF-like" evidence="14">
    <location>
        <begin position="322"/>
        <end position="360"/>
    </location>
</feature>
<dbReference type="Proteomes" id="UP000007879">
    <property type="component" value="Unassembled WGS sequence"/>
</dbReference>
<dbReference type="SUPFAM" id="SSF57196">
    <property type="entry name" value="EGF/Laminin"/>
    <property type="match status" value="5"/>
</dbReference>
<evidence type="ECO:0000256" key="4">
    <source>
        <dbReference type="ARBA" id="ARBA00022525"/>
    </source>
</evidence>
<evidence type="ECO:0000313" key="15">
    <source>
        <dbReference type="EnsemblMetazoa" id="Aqu2.1.36143_001"/>
    </source>
</evidence>
<comment type="subcellular location">
    <subcellularLocation>
        <location evidence="1">Cytoplasm</location>
    </subcellularLocation>
    <subcellularLocation>
        <location evidence="2">Secreted</location>
    </subcellularLocation>
</comment>
<dbReference type="OrthoDB" id="430340at2759"/>
<sequence>MKLSLLFMLFLQGMALVASKPMMMSYCAQPSREDIQRVLNINASTIQRTHFTCLAVRGRNLYQSASILITYNSTNGENVTNHFELECHKERESGRWDLESKELTSNTSLFDLQTRYDCYKCLGSSGPEKKKKKPTSTVYDAETHCQECNVVCHGWGGGHCKSPSEGSCCPYFDSNGVCTQDCNEGNQCSSNCSLECDNGGSPNSNCTACVCPEGYTFTQCEIRVCSLECSNNGTCTFDSYGNMTCNCTRGYQGSTCEESPCLNGGNYTFEGEPCVCPEGFNGTFCETEECDCLNGGVCVNDGTETYCNCSLTGYEGSKCEEEINECDENSPCQNGGTCIKSPAGNYSCICPPGYTGIDCENETSPCDLLAPCLNGGTCNDTIDDYTCICPPGYTGTNCEEVFNPCDPPCLNGGTCIIDDDTSLPFCECFNGWQGDHCQNCGFDYCVPTTIGSVDDGSGANVVLILIIVLSVIVTLLLVSAIILAAALYKRYKRHKDTLNTATVTDVWDGDKVTENPVYITPGLIASGSYPPLVQS</sequence>
<dbReference type="FunFam" id="2.10.25.10:FF:000425">
    <property type="entry name" value="Eyes shut homolog"/>
    <property type="match status" value="1"/>
</dbReference>
<evidence type="ECO:0000259" key="14">
    <source>
        <dbReference type="PROSITE" id="PS50026"/>
    </source>
</evidence>
<keyword evidence="16" id="KW-1185">Reference proteome</keyword>
<dbReference type="GO" id="GO:0045197">
    <property type="term" value="P:establishment or maintenance of epithelial cell apical/basal polarity"/>
    <property type="evidence" value="ECO:0007669"/>
    <property type="project" value="TreeGrafter"/>
</dbReference>
<dbReference type="InterPro" id="IPR001881">
    <property type="entry name" value="EGF-like_Ca-bd_dom"/>
</dbReference>
<dbReference type="STRING" id="400682.A0A1X7V844"/>
<feature type="domain" description="EGF-like" evidence="14">
    <location>
        <begin position="286"/>
        <end position="320"/>
    </location>
</feature>
<keyword evidence="12" id="KW-0472">Membrane</keyword>
<dbReference type="Gene3D" id="2.10.25.10">
    <property type="entry name" value="Laminin"/>
    <property type="match status" value="5"/>
</dbReference>
<keyword evidence="9 11" id="KW-1015">Disulfide bond</keyword>
<feature type="signal peptide" evidence="13">
    <location>
        <begin position="1"/>
        <end position="19"/>
    </location>
</feature>
<dbReference type="InterPro" id="IPR000742">
    <property type="entry name" value="EGF"/>
</dbReference>
<feature type="chain" id="PRO_5013050137" description="EGF-like domain-containing protein" evidence="13">
    <location>
        <begin position="20"/>
        <end position="535"/>
    </location>
</feature>
<evidence type="ECO:0000256" key="13">
    <source>
        <dbReference type="SAM" id="SignalP"/>
    </source>
</evidence>
<dbReference type="GO" id="GO:0005886">
    <property type="term" value="C:plasma membrane"/>
    <property type="evidence" value="ECO:0007669"/>
    <property type="project" value="TreeGrafter"/>
</dbReference>
<dbReference type="InterPro" id="IPR051022">
    <property type="entry name" value="Notch_Cell-Fate_Det"/>
</dbReference>
<feature type="transmembrane region" description="Helical" evidence="12">
    <location>
        <begin position="461"/>
        <end position="488"/>
    </location>
</feature>
<evidence type="ECO:0000256" key="11">
    <source>
        <dbReference type="PROSITE-ProRule" id="PRU00076"/>
    </source>
</evidence>
<dbReference type="SMART" id="SM00179">
    <property type="entry name" value="EGF_CA"/>
    <property type="match status" value="2"/>
</dbReference>
<dbReference type="GO" id="GO:0005737">
    <property type="term" value="C:cytoplasm"/>
    <property type="evidence" value="ECO:0007669"/>
    <property type="project" value="UniProtKB-SubCell"/>
</dbReference>
<feature type="disulfide bond" evidence="11">
    <location>
        <begin position="350"/>
        <end position="359"/>
    </location>
</feature>
<evidence type="ECO:0000256" key="12">
    <source>
        <dbReference type="SAM" id="Phobius"/>
    </source>
</evidence>
<keyword evidence="7" id="KW-0677">Repeat</keyword>
<gene>
    <name evidence="15" type="primary">105312186</name>
</gene>
<dbReference type="PROSITE" id="PS01186">
    <property type="entry name" value="EGF_2"/>
    <property type="match status" value="3"/>
</dbReference>
<comment type="caution">
    <text evidence="11">Lacks conserved residue(s) required for the propagation of feature annotation.</text>
</comment>
<evidence type="ECO:0000313" key="16">
    <source>
        <dbReference type="Proteomes" id="UP000007879"/>
    </source>
</evidence>
<feature type="domain" description="EGF-like" evidence="14">
    <location>
        <begin position="221"/>
        <end position="257"/>
    </location>
</feature>
<feature type="disulfide bond" evidence="11">
    <location>
        <begin position="247"/>
        <end position="256"/>
    </location>
</feature>
<dbReference type="InterPro" id="IPR000152">
    <property type="entry name" value="EGF-type_Asp/Asn_hydroxyl_site"/>
</dbReference>
<keyword evidence="6 13" id="KW-0732">Signal</keyword>
<dbReference type="PRINTS" id="PR00010">
    <property type="entry name" value="EGFBLOOD"/>
</dbReference>
<keyword evidence="8" id="KW-0106">Calcium</keyword>
<dbReference type="GO" id="GO:0005576">
    <property type="term" value="C:extracellular region"/>
    <property type="evidence" value="ECO:0007669"/>
    <property type="project" value="UniProtKB-SubCell"/>
</dbReference>
<feature type="disulfide bond" evidence="11">
    <location>
        <begin position="428"/>
        <end position="437"/>
    </location>
</feature>
<evidence type="ECO:0000256" key="10">
    <source>
        <dbReference type="ARBA" id="ARBA00023180"/>
    </source>
</evidence>
<dbReference type="PROSITE" id="PS50026">
    <property type="entry name" value="EGF_3"/>
    <property type="match status" value="5"/>
</dbReference>
<feature type="domain" description="EGF-like" evidence="14">
    <location>
        <begin position="362"/>
        <end position="399"/>
    </location>
</feature>
<dbReference type="eggNOG" id="KOG1217">
    <property type="taxonomic scope" value="Eukaryota"/>
</dbReference>
<dbReference type="GO" id="GO:0032991">
    <property type="term" value="C:protein-containing complex"/>
    <property type="evidence" value="ECO:0007669"/>
    <property type="project" value="TreeGrafter"/>
</dbReference>
<dbReference type="CDD" id="cd00054">
    <property type="entry name" value="EGF_CA"/>
    <property type="match status" value="2"/>
</dbReference>
<dbReference type="PROSITE" id="PS00022">
    <property type="entry name" value="EGF_1"/>
    <property type="match status" value="4"/>
</dbReference>
<evidence type="ECO:0000256" key="9">
    <source>
        <dbReference type="ARBA" id="ARBA00023157"/>
    </source>
</evidence>
<evidence type="ECO:0000256" key="6">
    <source>
        <dbReference type="ARBA" id="ARBA00022729"/>
    </source>
</evidence>
<dbReference type="EnsemblMetazoa" id="XM_019994703.1">
    <property type="protein sequence ID" value="XP_019850262.1"/>
    <property type="gene ID" value="LOC105312186"/>
</dbReference>
<keyword evidence="5 11" id="KW-0245">EGF-like domain</keyword>
<evidence type="ECO:0000256" key="3">
    <source>
        <dbReference type="ARBA" id="ARBA00022490"/>
    </source>
</evidence>
<accession>A0A1X7V844</accession>
<keyword evidence="4" id="KW-0964">Secreted</keyword>
<proteinExistence type="predicted"/>
<keyword evidence="12" id="KW-0812">Transmembrane</keyword>
<keyword evidence="10" id="KW-0325">Glycoprotein</keyword>
<organism evidence="15">
    <name type="scientific">Amphimedon queenslandica</name>
    <name type="common">Sponge</name>
    <dbReference type="NCBI Taxonomy" id="400682"/>
    <lineage>
        <taxon>Eukaryota</taxon>
        <taxon>Metazoa</taxon>
        <taxon>Porifera</taxon>
        <taxon>Demospongiae</taxon>
        <taxon>Heteroscleromorpha</taxon>
        <taxon>Haplosclerida</taxon>
        <taxon>Niphatidae</taxon>
        <taxon>Amphimedon</taxon>
    </lineage>
</organism>
<feature type="disulfide bond" evidence="11">
    <location>
        <begin position="409"/>
        <end position="426"/>
    </location>
</feature>